<proteinExistence type="predicted"/>
<sequence length="99" mass="11702">MFFYSVLRIEGEMKRDGLKRPFKWDIVITRIPYYWALLSDTPEGLTKRAQEHADFDGFFDLRVKDVAPYIRPIDRYIAKIAHYIGLIFLISLALSVLLY</sequence>
<keyword evidence="3" id="KW-1185">Reference proteome</keyword>
<dbReference type="Proteomes" id="UP000027318">
    <property type="component" value="Unassembled WGS sequence"/>
</dbReference>
<reference evidence="2 3" key="1">
    <citation type="journal article" date="2005" name="Int. J. Syst. Evol. Microbiol.">
        <title>Nitrincola lacisaponensis gen. nov., sp. nov., a novel alkaliphilic bacterium isolated from an alkaline, saline lake.</title>
        <authorList>
            <person name="Dimitriu P.A."/>
            <person name="Shukla S.K."/>
            <person name="Conradt J."/>
            <person name="Marquez M.C."/>
            <person name="Ventosa A."/>
            <person name="Maglia A."/>
            <person name="Peyton B.M."/>
            <person name="Pinkart H.C."/>
            <person name="Mormile M.R."/>
        </authorList>
    </citation>
    <scope>NUCLEOTIDE SEQUENCE [LARGE SCALE GENOMIC DNA]</scope>
    <source>
        <strain evidence="2 3">4CA</strain>
    </source>
</reference>
<keyword evidence="1" id="KW-0812">Transmembrane</keyword>
<keyword evidence="1" id="KW-1133">Transmembrane helix</keyword>
<comment type="caution">
    <text evidence="2">The sequence shown here is derived from an EMBL/GenBank/DDBJ whole genome shotgun (WGS) entry which is preliminary data.</text>
</comment>
<name>A0A063Y4T0_9GAMM</name>
<organism evidence="2 3">
    <name type="scientific">Nitrincola lacisaponensis</name>
    <dbReference type="NCBI Taxonomy" id="267850"/>
    <lineage>
        <taxon>Bacteria</taxon>
        <taxon>Pseudomonadati</taxon>
        <taxon>Pseudomonadota</taxon>
        <taxon>Gammaproteobacteria</taxon>
        <taxon>Oceanospirillales</taxon>
        <taxon>Oceanospirillaceae</taxon>
        <taxon>Nitrincola</taxon>
    </lineage>
</organism>
<evidence type="ECO:0008006" key="4">
    <source>
        <dbReference type="Google" id="ProtNLM"/>
    </source>
</evidence>
<evidence type="ECO:0000256" key="1">
    <source>
        <dbReference type="SAM" id="Phobius"/>
    </source>
</evidence>
<evidence type="ECO:0000313" key="2">
    <source>
        <dbReference type="EMBL" id="KDE39502.1"/>
    </source>
</evidence>
<protein>
    <recommendedName>
        <fullName evidence="4">Transmembrane protein</fullName>
    </recommendedName>
</protein>
<evidence type="ECO:0000313" key="3">
    <source>
        <dbReference type="Proteomes" id="UP000027318"/>
    </source>
</evidence>
<feature type="transmembrane region" description="Helical" evidence="1">
    <location>
        <begin position="80"/>
        <end position="98"/>
    </location>
</feature>
<gene>
    <name evidence="2" type="ORF">ADINL_1956</name>
</gene>
<keyword evidence="1" id="KW-0472">Membrane</keyword>
<accession>A0A063Y4T0</accession>
<dbReference type="EMBL" id="JMSZ01000030">
    <property type="protein sequence ID" value="KDE39502.1"/>
    <property type="molecule type" value="Genomic_DNA"/>
</dbReference>
<dbReference type="AlphaFoldDB" id="A0A063Y4T0"/>